<proteinExistence type="predicted"/>
<evidence type="ECO:0000313" key="1">
    <source>
        <dbReference type="EMBL" id="MBB3325405.1"/>
    </source>
</evidence>
<dbReference type="EMBL" id="JACHZG010000001">
    <property type="protein sequence ID" value="MBB3325405.1"/>
    <property type="molecule type" value="Genomic_DNA"/>
</dbReference>
<keyword evidence="2" id="KW-1185">Reference proteome</keyword>
<sequence length="298" mass="31709">MTYPTSAPATAALALVESPTQLLDVIELAYASRGDDELAGLRVAVLAPAPGRTRDQLRAVVALARGEGLPVRWHEPRSGGASVARTIRGLLDELGQSRHLVVGDPSSGVLQVLVGLVRPTDVTVVDDGSVTPELVRRWAAGTRLRLFTCRSPEEPGPRSTGVEVRPNTYAWLRQRFPAPDVRDGVDLVAGSFVGSAAPDPGGYLDGVARIVDQQGVTRYLAHRREPEAQLAQIRALGVEVTRPRLPLEIEARRGPVNATVLSLSPTVARTLPLVLADTRVRTSAVLVRPVGVSALVAP</sequence>
<reference evidence="1 2" key="1">
    <citation type="submission" date="2020-08" db="EMBL/GenBank/DDBJ databases">
        <title>Sequencing the genomes of 1000 actinobacteria strains.</title>
        <authorList>
            <person name="Klenk H.-P."/>
        </authorList>
    </citation>
    <scope>NUCLEOTIDE SEQUENCE [LARGE SCALE GENOMIC DNA]</scope>
    <source>
        <strain evidence="1 2">DSM 11053</strain>
    </source>
</reference>
<evidence type="ECO:0000313" key="2">
    <source>
        <dbReference type="Proteomes" id="UP000565572"/>
    </source>
</evidence>
<dbReference type="Proteomes" id="UP000565572">
    <property type="component" value="Unassembled WGS sequence"/>
</dbReference>
<protein>
    <submittedName>
        <fullName evidence="1">Uncharacterized protein</fullName>
    </submittedName>
</protein>
<name>A0A7W5JSF5_9ACTN</name>
<accession>A0A7W5JSF5</accession>
<organism evidence="1 2">
    <name type="scientific">Microlunatus antarcticus</name>
    <dbReference type="NCBI Taxonomy" id="53388"/>
    <lineage>
        <taxon>Bacteria</taxon>
        <taxon>Bacillati</taxon>
        <taxon>Actinomycetota</taxon>
        <taxon>Actinomycetes</taxon>
        <taxon>Propionibacteriales</taxon>
        <taxon>Propionibacteriaceae</taxon>
        <taxon>Microlunatus</taxon>
    </lineage>
</organism>
<dbReference type="RefSeq" id="WP_183336268.1">
    <property type="nucleotide sequence ID" value="NZ_JACHZG010000001.1"/>
</dbReference>
<comment type="caution">
    <text evidence="1">The sequence shown here is derived from an EMBL/GenBank/DDBJ whole genome shotgun (WGS) entry which is preliminary data.</text>
</comment>
<dbReference type="AlphaFoldDB" id="A0A7W5JSF5"/>
<gene>
    <name evidence="1" type="ORF">FHX39_000349</name>
</gene>